<keyword evidence="2" id="KW-1185">Reference proteome</keyword>
<protein>
    <recommendedName>
        <fullName evidence="3">Alpha/beta hydrolase</fullName>
    </recommendedName>
</protein>
<evidence type="ECO:0008006" key="3">
    <source>
        <dbReference type="Google" id="ProtNLM"/>
    </source>
</evidence>
<dbReference type="KEGG" id="strr:EKD16_13055"/>
<evidence type="ECO:0000313" key="1">
    <source>
        <dbReference type="EMBL" id="QBI54393.1"/>
    </source>
</evidence>
<organism evidence="1 2">
    <name type="scientific">Streptomonospora litoralis</name>
    <dbReference type="NCBI Taxonomy" id="2498135"/>
    <lineage>
        <taxon>Bacteria</taxon>
        <taxon>Bacillati</taxon>
        <taxon>Actinomycetota</taxon>
        <taxon>Actinomycetes</taxon>
        <taxon>Streptosporangiales</taxon>
        <taxon>Nocardiopsidaceae</taxon>
        <taxon>Streptomonospora</taxon>
    </lineage>
</organism>
<gene>
    <name evidence="1" type="ORF">EKD16_13055</name>
</gene>
<dbReference type="AlphaFoldDB" id="A0A4P6Q1M0"/>
<sequence length="290" mass="31452">MPGRARSGVSAPPSEEVDISEARTTAPVVCFLHPLANGRVWWRLTEALPRRIRTLVVEQPLTGRIQPPGLTRDVVEAARAALSRTGVDLVVAPDLAAHAGAELVADGSAAHALLINPDTTALVDQPGYQTPALTSDIGSFLLDMAPYHEQMREQATVPAEGVETMVEFSLRSCAHLDEQDRDLLHDISVEHMTRSIPFDIPAEGVAAPPEHTWFTRLSADPERFTVYCGEIGPLSEHIRTVVPRNVPQARMVRASPTTGYPWLEQPQALAALIDDLVTRGAPESADVPHT</sequence>
<reference evidence="1 2" key="1">
    <citation type="submission" date="2019-02" db="EMBL/GenBank/DDBJ databases">
        <authorList>
            <person name="Khodamoradi S."/>
            <person name="Hahnke R.L."/>
            <person name="Kaempfer P."/>
            <person name="Schumann P."/>
            <person name="Rohde M."/>
            <person name="Steinert M."/>
            <person name="Luzhetskyy A."/>
            <person name="Wink J."/>
            <person name="Ruckert C."/>
        </authorList>
    </citation>
    <scope>NUCLEOTIDE SEQUENCE [LARGE SCALE GENOMIC DNA]</scope>
    <source>
        <strain evidence="1 2">M2</strain>
    </source>
</reference>
<dbReference type="Gene3D" id="3.40.50.1820">
    <property type="entry name" value="alpha/beta hydrolase"/>
    <property type="match status" value="1"/>
</dbReference>
<dbReference type="EMBL" id="CP036455">
    <property type="protein sequence ID" value="QBI54393.1"/>
    <property type="molecule type" value="Genomic_DNA"/>
</dbReference>
<name>A0A4P6Q1M0_9ACTN</name>
<evidence type="ECO:0000313" key="2">
    <source>
        <dbReference type="Proteomes" id="UP000292235"/>
    </source>
</evidence>
<dbReference type="SUPFAM" id="SSF53474">
    <property type="entry name" value="alpha/beta-Hydrolases"/>
    <property type="match status" value="1"/>
</dbReference>
<dbReference type="InterPro" id="IPR029058">
    <property type="entry name" value="AB_hydrolase_fold"/>
</dbReference>
<dbReference type="Proteomes" id="UP000292235">
    <property type="component" value="Chromosome"/>
</dbReference>
<accession>A0A4P6Q1M0</accession>
<proteinExistence type="predicted"/>